<dbReference type="Proteomes" id="UP000199045">
    <property type="component" value="Unassembled WGS sequence"/>
</dbReference>
<gene>
    <name evidence="1" type="ORF">SAMN04488121_102713</name>
</gene>
<dbReference type="RefSeq" id="WP_089831298.1">
    <property type="nucleotide sequence ID" value="NZ_FNBN01000002.1"/>
</dbReference>
<proteinExistence type="predicted"/>
<protein>
    <submittedName>
        <fullName evidence="1">Uncharacterized protein</fullName>
    </submittedName>
</protein>
<name>A0A1G7N935_CHIFI</name>
<evidence type="ECO:0000313" key="1">
    <source>
        <dbReference type="EMBL" id="SDF70568.1"/>
    </source>
</evidence>
<accession>A0A1G7N935</accession>
<sequence>MSIEDVDRYIVDKVFPKLTKQVLKNTALISILPHDMVENDANDKASKKLPLEYSRAVSPKPIMINGVKLKE</sequence>
<organism evidence="1 2">
    <name type="scientific">Chitinophaga filiformis</name>
    <name type="common">Myxococcus filiformis</name>
    <name type="synonym">Flexibacter filiformis</name>
    <dbReference type="NCBI Taxonomy" id="104663"/>
    <lineage>
        <taxon>Bacteria</taxon>
        <taxon>Pseudomonadati</taxon>
        <taxon>Bacteroidota</taxon>
        <taxon>Chitinophagia</taxon>
        <taxon>Chitinophagales</taxon>
        <taxon>Chitinophagaceae</taxon>
        <taxon>Chitinophaga</taxon>
    </lineage>
</organism>
<evidence type="ECO:0000313" key="2">
    <source>
        <dbReference type="Proteomes" id="UP000199045"/>
    </source>
</evidence>
<dbReference type="STRING" id="104663.SAMN04488121_102713"/>
<reference evidence="1 2" key="1">
    <citation type="submission" date="2016-10" db="EMBL/GenBank/DDBJ databases">
        <authorList>
            <person name="de Groot N.N."/>
        </authorList>
    </citation>
    <scope>NUCLEOTIDE SEQUENCE [LARGE SCALE GENOMIC DNA]</scope>
    <source>
        <strain evidence="1 2">DSM 527</strain>
    </source>
</reference>
<dbReference type="EMBL" id="FNBN01000002">
    <property type="protein sequence ID" value="SDF70568.1"/>
    <property type="molecule type" value="Genomic_DNA"/>
</dbReference>
<dbReference type="AlphaFoldDB" id="A0A1G7N935"/>